<evidence type="ECO:0000313" key="1">
    <source>
        <dbReference type="EMBL" id="NJW53231.1"/>
    </source>
</evidence>
<dbReference type="SUPFAM" id="SSF53187">
    <property type="entry name" value="Zn-dependent exopeptidases"/>
    <property type="match status" value="1"/>
</dbReference>
<gene>
    <name evidence="1" type="ORF">HC175_09890</name>
</gene>
<accession>A0ABX1D3X6</accession>
<keyword evidence="2" id="KW-1185">Reference proteome</keyword>
<proteinExistence type="predicted"/>
<dbReference type="Pfam" id="PF05013">
    <property type="entry name" value="FGase"/>
    <property type="match status" value="1"/>
</dbReference>
<comment type="caution">
    <text evidence="1">The sequence shown here is derived from an EMBL/GenBank/DDBJ whole genome shotgun (WGS) entry which is preliminary data.</text>
</comment>
<dbReference type="Gene3D" id="3.40.630.40">
    <property type="entry name" value="Zn-dependent exopeptidases"/>
    <property type="match status" value="1"/>
</dbReference>
<evidence type="ECO:0000313" key="2">
    <source>
        <dbReference type="Proteomes" id="UP000703674"/>
    </source>
</evidence>
<dbReference type="Proteomes" id="UP000703674">
    <property type="component" value="Unassembled WGS sequence"/>
</dbReference>
<dbReference type="RefSeq" id="WP_168138341.1">
    <property type="nucleotide sequence ID" value="NZ_JAAVJR010000005.1"/>
</dbReference>
<name>A0ABX1D3X6_9FLAO</name>
<reference evidence="1 2" key="1">
    <citation type="submission" date="2020-03" db="EMBL/GenBank/DDBJ databases">
        <title>Salinimicrobium sp. nov, isolated from SCS.</title>
        <authorList>
            <person name="Cao W.R."/>
        </authorList>
    </citation>
    <scope>NUCLEOTIDE SEQUENCE [LARGE SCALE GENOMIC DNA]</scope>
    <source>
        <strain evidence="2">J15B91</strain>
    </source>
</reference>
<dbReference type="InterPro" id="IPR007709">
    <property type="entry name" value="N-FG_amidohydro"/>
</dbReference>
<protein>
    <submittedName>
        <fullName evidence="1">N-formylglutamate amidohydrolase</fullName>
    </submittedName>
</protein>
<dbReference type="EMBL" id="JAAVJR010000005">
    <property type="protein sequence ID" value="NJW53231.1"/>
    <property type="molecule type" value="Genomic_DNA"/>
</dbReference>
<sequence length="226" mass="26738">MILFLTCEHAGNELPDQYQEYFQEAEVILETHRGYDPGALNLFNRLSRLSHFSQPYMISRLLVEPNRSIGHPQLFSEFTEQLSDPEKEEILHELYFPYRNYIEGRIENYRAEGHIVLHLSVHTFTPILDGEVRTADIGLLFDPARREEADFCKSFQKSLFKKDKDLHVRFNYPYLGVDDGFTTYLRDKFPEHYLGIELEVNQKFVEKNIMEKRLKNVIFEALNDIL</sequence>
<organism evidence="1 2">
    <name type="scientific">Salinimicrobium oceani</name>
    <dbReference type="NCBI Taxonomy" id="2722702"/>
    <lineage>
        <taxon>Bacteria</taxon>
        <taxon>Pseudomonadati</taxon>
        <taxon>Bacteroidota</taxon>
        <taxon>Flavobacteriia</taxon>
        <taxon>Flavobacteriales</taxon>
        <taxon>Flavobacteriaceae</taxon>
        <taxon>Salinimicrobium</taxon>
    </lineage>
</organism>